<evidence type="ECO:0008006" key="10">
    <source>
        <dbReference type="Google" id="ProtNLM"/>
    </source>
</evidence>
<keyword evidence="6 7" id="KW-0349">Heme</keyword>
<evidence type="ECO:0000256" key="1">
    <source>
        <dbReference type="ARBA" id="ARBA00001971"/>
    </source>
</evidence>
<dbReference type="OrthoDB" id="1470350at2759"/>
<evidence type="ECO:0000256" key="2">
    <source>
        <dbReference type="ARBA" id="ARBA00010617"/>
    </source>
</evidence>
<proteinExistence type="inferred from homology"/>
<dbReference type="GO" id="GO:0005506">
    <property type="term" value="F:iron ion binding"/>
    <property type="evidence" value="ECO:0007669"/>
    <property type="project" value="InterPro"/>
</dbReference>
<evidence type="ECO:0000313" key="9">
    <source>
        <dbReference type="Proteomes" id="UP001140453"/>
    </source>
</evidence>
<dbReference type="EMBL" id="JAPEVB010000002">
    <property type="protein sequence ID" value="KAJ4393374.1"/>
    <property type="molecule type" value="Genomic_DNA"/>
</dbReference>
<gene>
    <name evidence="8" type="ORF">N0V93_002582</name>
</gene>
<dbReference type="PANTHER" id="PTHR47582:SF1">
    <property type="entry name" value="P450, PUTATIVE (EUROFUNG)-RELATED"/>
    <property type="match status" value="1"/>
</dbReference>
<comment type="cofactor">
    <cofactor evidence="1 6">
        <name>heme</name>
        <dbReference type="ChEBI" id="CHEBI:30413"/>
    </cofactor>
</comment>
<dbReference type="InterPro" id="IPR001128">
    <property type="entry name" value="Cyt_P450"/>
</dbReference>
<keyword evidence="5 7" id="KW-0503">Monooxygenase</keyword>
<accession>A0A9W9CZB3</accession>
<evidence type="ECO:0000256" key="3">
    <source>
        <dbReference type="ARBA" id="ARBA00022723"/>
    </source>
</evidence>
<dbReference type="InterPro" id="IPR036396">
    <property type="entry name" value="Cyt_P450_sf"/>
</dbReference>
<dbReference type="InterPro" id="IPR002403">
    <property type="entry name" value="Cyt_P450_E_grp-IV"/>
</dbReference>
<dbReference type="PROSITE" id="PS00086">
    <property type="entry name" value="CYTOCHROME_P450"/>
    <property type="match status" value="1"/>
</dbReference>
<dbReference type="Gene3D" id="1.10.630.10">
    <property type="entry name" value="Cytochrome P450"/>
    <property type="match status" value="1"/>
</dbReference>
<evidence type="ECO:0000256" key="4">
    <source>
        <dbReference type="ARBA" id="ARBA00023004"/>
    </source>
</evidence>
<dbReference type="PRINTS" id="PR00465">
    <property type="entry name" value="EP450IV"/>
</dbReference>
<protein>
    <recommendedName>
        <fullName evidence="10">Cytochrome P450</fullName>
    </recommendedName>
</protein>
<keyword evidence="9" id="KW-1185">Reference proteome</keyword>
<organism evidence="8 9">
    <name type="scientific">Gnomoniopsis smithogilvyi</name>
    <dbReference type="NCBI Taxonomy" id="1191159"/>
    <lineage>
        <taxon>Eukaryota</taxon>
        <taxon>Fungi</taxon>
        <taxon>Dikarya</taxon>
        <taxon>Ascomycota</taxon>
        <taxon>Pezizomycotina</taxon>
        <taxon>Sordariomycetes</taxon>
        <taxon>Sordariomycetidae</taxon>
        <taxon>Diaporthales</taxon>
        <taxon>Gnomoniaceae</taxon>
        <taxon>Gnomoniopsis</taxon>
    </lineage>
</organism>
<dbReference type="InterPro" id="IPR053007">
    <property type="entry name" value="CYP450_monoxygenase_sec-met"/>
</dbReference>
<dbReference type="AlphaFoldDB" id="A0A9W9CZB3"/>
<comment type="caution">
    <text evidence="8">The sequence shown here is derived from an EMBL/GenBank/DDBJ whole genome shotgun (WGS) entry which is preliminary data.</text>
</comment>
<evidence type="ECO:0000256" key="5">
    <source>
        <dbReference type="ARBA" id="ARBA00023033"/>
    </source>
</evidence>
<reference evidence="8" key="1">
    <citation type="submission" date="2022-10" db="EMBL/GenBank/DDBJ databases">
        <title>Tapping the CABI collections for fungal endophytes: first genome assemblies for Collariella, Neodidymelliopsis, Ascochyta clinopodiicola, Didymella pomorum, Didymosphaeria variabile, Neocosmospora piperis and Neocucurbitaria cava.</title>
        <authorList>
            <person name="Hill R."/>
        </authorList>
    </citation>
    <scope>NUCLEOTIDE SEQUENCE</scope>
    <source>
        <strain evidence="8">IMI 355082</strain>
    </source>
</reference>
<dbReference type="InterPro" id="IPR017972">
    <property type="entry name" value="Cyt_P450_CS"/>
</dbReference>
<dbReference type="Pfam" id="PF00067">
    <property type="entry name" value="p450"/>
    <property type="match status" value="1"/>
</dbReference>
<dbReference type="GO" id="GO:0004497">
    <property type="term" value="F:monooxygenase activity"/>
    <property type="evidence" value="ECO:0007669"/>
    <property type="project" value="UniProtKB-KW"/>
</dbReference>
<evidence type="ECO:0000256" key="6">
    <source>
        <dbReference type="PIRSR" id="PIRSR602403-1"/>
    </source>
</evidence>
<keyword evidence="4 6" id="KW-0408">Iron</keyword>
<keyword evidence="7" id="KW-0560">Oxidoreductase</keyword>
<comment type="similarity">
    <text evidence="2 7">Belongs to the cytochrome P450 family.</text>
</comment>
<dbReference type="GO" id="GO:0020037">
    <property type="term" value="F:heme binding"/>
    <property type="evidence" value="ECO:0007669"/>
    <property type="project" value="InterPro"/>
</dbReference>
<evidence type="ECO:0000313" key="8">
    <source>
        <dbReference type="EMBL" id="KAJ4393374.1"/>
    </source>
</evidence>
<dbReference type="PANTHER" id="PTHR47582">
    <property type="entry name" value="P450, PUTATIVE (EUROFUNG)-RELATED"/>
    <property type="match status" value="1"/>
</dbReference>
<dbReference type="CDD" id="cd11040">
    <property type="entry name" value="CYP7_CYP8-like"/>
    <property type="match status" value="1"/>
</dbReference>
<sequence length="490" mass="55017">MIREKSTFHRNLRDKYNYPIYTLRLPFTRMYVVNATELIPTLQKQWRTISFTPILASSGTGPMGMSKEAGVILNRDIQSDSNTVAKWSQAVNRALAPGKALDKVNRRAVEVMYDMMGSLRTPLNNSSTEKKTEVQHETVVDFWSWTHHVMVQATTEAVYGPANPFREAAFEEAWNYWEPRYLTFALSPLKSLLAGKTLAVREFMVAAWAKYFQEGGLKHEGASDFARAMYEQMKVDGLSEDDLARAQVGHSFGIIGTTGPAVWWLIYHIFSDPAVLIDVRNELENFVEVDGGDNQYRIDLAAIRTSCPILLSTFKETMRFRSLGTQIRICLEDHVLGDRYLLKKGGIVVIPQTVQHTSVDAWGQNVSKFDHLRFVKGDSGSGKKMNHTAFRAFGGGHTMCPGRHFSATEIIAFAALMVLQFDVAPVGGGRWEEPTWANSPMSSTFHIPDEDFKISIRPRDSRKWRIDFAKGTGDAGAKGMAVIAEDIENS</sequence>
<dbReference type="Proteomes" id="UP001140453">
    <property type="component" value="Unassembled WGS sequence"/>
</dbReference>
<evidence type="ECO:0000256" key="7">
    <source>
        <dbReference type="RuleBase" id="RU000461"/>
    </source>
</evidence>
<dbReference type="GO" id="GO:0016705">
    <property type="term" value="F:oxidoreductase activity, acting on paired donors, with incorporation or reduction of molecular oxygen"/>
    <property type="evidence" value="ECO:0007669"/>
    <property type="project" value="InterPro"/>
</dbReference>
<keyword evidence="3 6" id="KW-0479">Metal-binding</keyword>
<dbReference type="SUPFAM" id="SSF48264">
    <property type="entry name" value="Cytochrome P450"/>
    <property type="match status" value="1"/>
</dbReference>
<feature type="binding site" description="axial binding residue" evidence="6">
    <location>
        <position position="400"/>
    </location>
    <ligand>
        <name>heme</name>
        <dbReference type="ChEBI" id="CHEBI:30413"/>
    </ligand>
    <ligandPart>
        <name>Fe</name>
        <dbReference type="ChEBI" id="CHEBI:18248"/>
    </ligandPart>
</feature>
<name>A0A9W9CZB3_9PEZI</name>